<evidence type="ECO:0008006" key="3">
    <source>
        <dbReference type="Google" id="ProtNLM"/>
    </source>
</evidence>
<dbReference type="InterPro" id="IPR016187">
    <property type="entry name" value="CTDL_fold"/>
</dbReference>
<dbReference type="SUPFAM" id="SSF56436">
    <property type="entry name" value="C-type lectin-like"/>
    <property type="match status" value="1"/>
</dbReference>
<sequence length="168" mass="19372">MIPGTSVNGEVLVHDGPWPWKTCRKLCRQYLECLAFKMTWITQERKLGMCTIYRGFIKQSDLVRELETDMYISCPHNLIWDISRDLCHSPSLLGPVKYAEAVKTCRKIYNFNGTSHSTLMVARNENDTAFLNKYAAKKNVWLGIFGPPHARKVGFLYEADKTPVTWTH</sequence>
<dbReference type="AlphaFoldDB" id="A0AAD9JET8"/>
<dbReference type="Proteomes" id="UP001208570">
    <property type="component" value="Unassembled WGS sequence"/>
</dbReference>
<dbReference type="EMBL" id="JAODUP010000368">
    <property type="protein sequence ID" value="KAK2151303.1"/>
    <property type="molecule type" value="Genomic_DNA"/>
</dbReference>
<proteinExistence type="predicted"/>
<evidence type="ECO:0000313" key="1">
    <source>
        <dbReference type="EMBL" id="KAK2151303.1"/>
    </source>
</evidence>
<keyword evidence="2" id="KW-1185">Reference proteome</keyword>
<reference evidence="1" key="1">
    <citation type="journal article" date="2023" name="Mol. Biol. Evol.">
        <title>Third-Generation Sequencing Reveals the Adaptive Role of the Epigenome in Three Deep-Sea Polychaetes.</title>
        <authorList>
            <person name="Perez M."/>
            <person name="Aroh O."/>
            <person name="Sun Y."/>
            <person name="Lan Y."/>
            <person name="Juniper S.K."/>
            <person name="Young C.R."/>
            <person name="Angers B."/>
            <person name="Qian P.Y."/>
        </authorList>
    </citation>
    <scope>NUCLEOTIDE SEQUENCE</scope>
    <source>
        <strain evidence="1">P08H-3</strain>
    </source>
</reference>
<name>A0AAD9JET8_9ANNE</name>
<gene>
    <name evidence="1" type="ORF">LSH36_368g05012</name>
</gene>
<accession>A0AAD9JET8</accession>
<protein>
    <recommendedName>
        <fullName evidence="3">C-type lectin domain-containing protein</fullName>
    </recommendedName>
</protein>
<organism evidence="1 2">
    <name type="scientific">Paralvinella palmiformis</name>
    <dbReference type="NCBI Taxonomy" id="53620"/>
    <lineage>
        <taxon>Eukaryota</taxon>
        <taxon>Metazoa</taxon>
        <taxon>Spiralia</taxon>
        <taxon>Lophotrochozoa</taxon>
        <taxon>Annelida</taxon>
        <taxon>Polychaeta</taxon>
        <taxon>Sedentaria</taxon>
        <taxon>Canalipalpata</taxon>
        <taxon>Terebellida</taxon>
        <taxon>Terebelliformia</taxon>
        <taxon>Alvinellidae</taxon>
        <taxon>Paralvinella</taxon>
    </lineage>
</organism>
<comment type="caution">
    <text evidence="1">The sequence shown here is derived from an EMBL/GenBank/DDBJ whole genome shotgun (WGS) entry which is preliminary data.</text>
</comment>
<evidence type="ECO:0000313" key="2">
    <source>
        <dbReference type="Proteomes" id="UP001208570"/>
    </source>
</evidence>